<keyword evidence="6 8" id="KW-0106">Calcium</keyword>
<dbReference type="EnsemblPlants" id="OGLUM01G22520.1">
    <property type="protein sequence ID" value="OGLUM01G22520.1"/>
    <property type="gene ID" value="OGLUM01G22520"/>
</dbReference>
<dbReference type="Proteomes" id="UP000026961">
    <property type="component" value="Chromosome 1"/>
</dbReference>
<dbReference type="UniPathway" id="UPA00545">
    <property type="reaction ID" value="UER00824"/>
</dbReference>
<dbReference type="HOGENOM" id="CLU_046610_1_0_1"/>
<dbReference type="EC" id="4.2.2.2" evidence="3 8"/>
<dbReference type="GO" id="GO:0045490">
    <property type="term" value="P:pectin catabolic process"/>
    <property type="evidence" value="ECO:0007669"/>
    <property type="project" value="UniProtKB-UniPathway"/>
</dbReference>
<evidence type="ECO:0000256" key="9">
    <source>
        <dbReference type="SAM" id="MobiDB-lite"/>
    </source>
</evidence>
<comment type="similarity">
    <text evidence="8">Belongs to the polysaccharide lyase 1 family.</text>
</comment>
<dbReference type="SUPFAM" id="SSF51126">
    <property type="entry name" value="Pectin lyase-like"/>
    <property type="match status" value="1"/>
</dbReference>
<dbReference type="PANTHER" id="PTHR31683">
    <property type="entry name" value="PECTATE LYASE 18-RELATED"/>
    <property type="match status" value="1"/>
</dbReference>
<reference evidence="11" key="1">
    <citation type="submission" date="2013-08" db="EMBL/GenBank/DDBJ databases">
        <title>Oryza genome evolution.</title>
        <authorList>
            <person name="Wing R.A."/>
            <person name="Panaud O."/>
            <person name="Oliveira A.C."/>
        </authorList>
    </citation>
    <scope>NUCLEOTIDE SEQUENCE</scope>
</reference>
<organism evidence="11">
    <name type="scientific">Oryza glumipatula</name>
    <dbReference type="NCBI Taxonomy" id="40148"/>
    <lineage>
        <taxon>Eukaryota</taxon>
        <taxon>Viridiplantae</taxon>
        <taxon>Streptophyta</taxon>
        <taxon>Embryophyta</taxon>
        <taxon>Tracheophyta</taxon>
        <taxon>Spermatophyta</taxon>
        <taxon>Magnoliopsida</taxon>
        <taxon>Liliopsida</taxon>
        <taxon>Poales</taxon>
        <taxon>Poaceae</taxon>
        <taxon>BOP clade</taxon>
        <taxon>Oryzoideae</taxon>
        <taxon>Oryzeae</taxon>
        <taxon>Oryzinae</taxon>
        <taxon>Oryza</taxon>
    </lineage>
</organism>
<dbReference type="InterPro" id="IPR018082">
    <property type="entry name" value="AmbAllergen"/>
</dbReference>
<dbReference type="Gramene" id="OGLUM01G22520.1">
    <property type="protein sequence ID" value="OGLUM01G22520.1"/>
    <property type="gene ID" value="OGLUM01G22520"/>
</dbReference>
<keyword evidence="7 8" id="KW-0456">Lyase</keyword>
<feature type="domain" description="Pectate lyase" evidence="10">
    <location>
        <begin position="207"/>
        <end position="385"/>
    </location>
</feature>
<sequence length="468" mass="50367">MGASCSSPFPSPPPPPPPPPAESNAPSTSAMDGMAPHPPHPAAGGGPVMLMPYVDADRTLRALAGAAEGFGCRVTSLCRLWFGLISNNLDPHGTAARPSSGGRMGASCSTPFPPPPRPAMDGMAPQHHQHPHPNPHPSPGGGPVMPYADADRTLRALAGAAEGFGRRAIGGLHGPLYRVTSLDDDGHGTLRQACRAHGPLWIVFDVSGDIHLRTYLRVTSHKTIDGRGQRVRLLGKGLQLKECRHVIVCNLQIEGGRGHDVDAIQIKPSSADIWIDRCSLADCDDGLIDITRGSTDVTVSRCRFSRHDKTMLVGADPSHTGDRGIRVTVHHCFFDGTRQRHPRVRFGRAHLYNNYTRGWGIYAVAAGVEAQVASQCNVYEAGAEKKAVFRYMPERAADREEAEAGWVRSEGDAFLNGARPCLVDGGDAAVFRPEEYYERWTMEAASPALKEVVQLCAGWQPVPRPPGE</sequence>
<dbReference type="InterPro" id="IPR011050">
    <property type="entry name" value="Pectin_lyase_fold/virulence"/>
</dbReference>
<dbReference type="SMART" id="SM00656">
    <property type="entry name" value="Amb_all"/>
    <property type="match status" value="1"/>
</dbReference>
<proteinExistence type="inferred from homology"/>
<accession>A0A0D9YA99</accession>
<evidence type="ECO:0000256" key="8">
    <source>
        <dbReference type="RuleBase" id="RU361123"/>
    </source>
</evidence>
<dbReference type="InterPro" id="IPR045032">
    <property type="entry name" value="PEL"/>
</dbReference>
<evidence type="ECO:0000256" key="6">
    <source>
        <dbReference type="ARBA" id="ARBA00022837"/>
    </source>
</evidence>
<evidence type="ECO:0000256" key="2">
    <source>
        <dbReference type="ARBA" id="ARBA00005220"/>
    </source>
</evidence>
<dbReference type="PANTHER" id="PTHR31683:SF113">
    <property type="entry name" value="PECTATE LYASE"/>
    <property type="match status" value="1"/>
</dbReference>
<protein>
    <recommendedName>
        <fullName evidence="3 8">Pectate lyase</fullName>
        <ecNumber evidence="3 8">4.2.2.2</ecNumber>
    </recommendedName>
</protein>
<evidence type="ECO:0000256" key="7">
    <source>
        <dbReference type="ARBA" id="ARBA00023239"/>
    </source>
</evidence>
<feature type="region of interest" description="Disordered" evidence="9">
    <location>
        <begin position="1"/>
        <end position="43"/>
    </location>
</feature>
<evidence type="ECO:0000259" key="10">
    <source>
        <dbReference type="SMART" id="SM00656"/>
    </source>
</evidence>
<dbReference type="Pfam" id="PF00544">
    <property type="entry name" value="Pectate_lyase_4"/>
    <property type="match status" value="1"/>
</dbReference>
<reference evidence="11" key="2">
    <citation type="submission" date="2015-04" db="UniProtKB">
        <authorList>
            <consortium name="EnsemblPlants"/>
        </authorList>
    </citation>
    <scope>IDENTIFICATION</scope>
</reference>
<keyword evidence="5" id="KW-0732">Signal</keyword>
<dbReference type="GO" id="GO:0030570">
    <property type="term" value="F:pectate lyase activity"/>
    <property type="evidence" value="ECO:0007669"/>
    <property type="project" value="UniProtKB-EC"/>
</dbReference>
<dbReference type="InterPro" id="IPR002022">
    <property type="entry name" value="Pec_lyase"/>
</dbReference>
<dbReference type="Gene3D" id="2.160.20.10">
    <property type="entry name" value="Single-stranded right-handed beta-helix, Pectin lyase-like"/>
    <property type="match status" value="1"/>
</dbReference>
<reference evidence="11" key="3">
    <citation type="submission" date="2018-05" db="EMBL/GenBank/DDBJ databases">
        <title>OgluRS3 (Oryza glumaepatula Reference Sequence Version 3).</title>
        <authorList>
            <person name="Zhang J."/>
            <person name="Kudrna D."/>
            <person name="Lee S."/>
            <person name="Talag J."/>
            <person name="Welchert J."/>
            <person name="Wing R.A."/>
        </authorList>
    </citation>
    <scope>NUCLEOTIDE SEQUENCE [LARGE SCALE GENOMIC DNA]</scope>
</reference>
<evidence type="ECO:0000256" key="5">
    <source>
        <dbReference type="ARBA" id="ARBA00022729"/>
    </source>
</evidence>
<comment type="catalytic activity">
    <reaction evidence="1 8">
        <text>Eliminative cleavage of (1-&gt;4)-alpha-D-galacturonan to give oligosaccharides with 4-deoxy-alpha-D-galact-4-enuronosyl groups at their non-reducing ends.</text>
        <dbReference type="EC" id="4.2.2.2"/>
    </reaction>
</comment>
<dbReference type="InterPro" id="IPR012334">
    <property type="entry name" value="Pectin_lyas_fold"/>
</dbReference>
<evidence type="ECO:0000256" key="4">
    <source>
        <dbReference type="ARBA" id="ARBA00022723"/>
    </source>
</evidence>
<dbReference type="GO" id="GO:0046872">
    <property type="term" value="F:metal ion binding"/>
    <property type="evidence" value="ECO:0007669"/>
    <property type="project" value="UniProtKB-KW"/>
</dbReference>
<keyword evidence="12" id="KW-1185">Reference proteome</keyword>
<dbReference type="eggNOG" id="ENOG502QQEB">
    <property type="taxonomic scope" value="Eukaryota"/>
</dbReference>
<dbReference type="PRINTS" id="PR00807">
    <property type="entry name" value="AMBALLERGEN"/>
</dbReference>
<comment type="pathway">
    <text evidence="2 8">Glycan metabolism; pectin degradation; 2-dehydro-3-deoxy-D-gluconate from pectin: step 2/5.</text>
</comment>
<feature type="compositionally biased region" description="Pro residues" evidence="9">
    <location>
        <begin position="9"/>
        <end position="21"/>
    </location>
</feature>
<dbReference type="STRING" id="40148.A0A0D9YA99"/>
<name>A0A0D9YA99_9ORYZ</name>
<evidence type="ECO:0000256" key="1">
    <source>
        <dbReference type="ARBA" id="ARBA00000695"/>
    </source>
</evidence>
<dbReference type="AlphaFoldDB" id="A0A0D9YA99"/>
<comment type="cofactor">
    <cofactor evidence="8">
        <name>Ca(2+)</name>
        <dbReference type="ChEBI" id="CHEBI:29108"/>
    </cofactor>
    <text evidence="8">Binds 1 Ca(2+) ion. Required for its activity.</text>
</comment>
<evidence type="ECO:0000313" key="12">
    <source>
        <dbReference type="Proteomes" id="UP000026961"/>
    </source>
</evidence>
<keyword evidence="4 8" id="KW-0479">Metal-binding</keyword>
<evidence type="ECO:0000313" key="11">
    <source>
        <dbReference type="EnsemblPlants" id="OGLUM01G22520.1"/>
    </source>
</evidence>
<evidence type="ECO:0000256" key="3">
    <source>
        <dbReference type="ARBA" id="ARBA00012272"/>
    </source>
</evidence>
<feature type="region of interest" description="Disordered" evidence="9">
    <location>
        <begin position="95"/>
        <end position="147"/>
    </location>
</feature>